<evidence type="ECO:0000259" key="3">
    <source>
        <dbReference type="Pfam" id="PF06114"/>
    </source>
</evidence>
<comment type="caution">
    <text evidence="5">The sequence shown here is derived from an EMBL/GenBank/DDBJ whole genome shotgun (WGS) entry which is preliminary data.</text>
</comment>
<dbReference type="GO" id="GO:0004869">
    <property type="term" value="F:cysteine-type endopeptidase inhibitor activity"/>
    <property type="evidence" value="ECO:0007669"/>
    <property type="project" value="UniProtKB-KW"/>
</dbReference>
<proteinExistence type="predicted"/>
<name>A0A8E1C1N0_9SPHN</name>
<dbReference type="InterPro" id="IPR036331">
    <property type="entry name" value="Chagasin-like_sf"/>
</dbReference>
<dbReference type="AlphaFoldDB" id="A0A8E1C1N0"/>
<keyword evidence="1" id="KW-0646">Protease inhibitor</keyword>
<evidence type="ECO:0000256" key="1">
    <source>
        <dbReference type="ARBA" id="ARBA00022690"/>
    </source>
</evidence>
<dbReference type="EMBL" id="JANF02000081">
    <property type="protein sequence ID" value="KER35259.1"/>
    <property type="molecule type" value="Genomic_DNA"/>
</dbReference>
<reference evidence="5 6" key="1">
    <citation type="submission" date="2014-05" db="EMBL/GenBank/DDBJ databases">
        <title>Genome Announcement of Sphingobium lucknowense F2.</title>
        <authorList>
            <person name="Lal R."/>
            <person name="Negi V."/>
            <person name="Lata P."/>
            <person name="Sangwan N."/>
            <person name="Gupta S.K."/>
            <person name="Rao D.L.N."/>
            <person name="Das S."/>
        </authorList>
    </citation>
    <scope>NUCLEOTIDE SEQUENCE [LARGE SCALE GENOMIC DNA]</scope>
    <source>
        <strain evidence="5 6">F2</strain>
    </source>
</reference>
<evidence type="ECO:0008006" key="7">
    <source>
        <dbReference type="Google" id="ProtNLM"/>
    </source>
</evidence>
<dbReference type="Gene3D" id="1.10.10.2910">
    <property type="match status" value="1"/>
</dbReference>
<gene>
    <name evidence="5" type="ORF">AL00_16875</name>
</gene>
<dbReference type="InterPro" id="IPR018990">
    <property type="entry name" value="Prot_inh_I42_chagasin"/>
</dbReference>
<feature type="domain" description="Proteinase inhibitor I42 chagasin" evidence="4">
    <location>
        <begin position="230"/>
        <end position="306"/>
    </location>
</feature>
<feature type="domain" description="IrrE N-terminal-like" evidence="3">
    <location>
        <begin position="63"/>
        <end position="174"/>
    </location>
</feature>
<dbReference type="SUPFAM" id="SSF141066">
    <property type="entry name" value="ICP-like"/>
    <property type="match status" value="1"/>
</dbReference>
<dbReference type="Pfam" id="PF06114">
    <property type="entry name" value="Peptidase_M78"/>
    <property type="match status" value="1"/>
</dbReference>
<evidence type="ECO:0000256" key="2">
    <source>
        <dbReference type="ARBA" id="ARBA00022704"/>
    </source>
</evidence>
<dbReference type="Gene3D" id="2.60.40.2020">
    <property type="match status" value="1"/>
</dbReference>
<dbReference type="PANTHER" id="PTHR43236">
    <property type="entry name" value="ANTITOXIN HIGA1"/>
    <property type="match status" value="1"/>
</dbReference>
<accession>A0A8E1C1N0</accession>
<dbReference type="Pfam" id="PF09394">
    <property type="entry name" value="Inhibitor_I42"/>
    <property type="match status" value="1"/>
</dbReference>
<dbReference type="Proteomes" id="UP000028135">
    <property type="component" value="Unassembled WGS sequence"/>
</dbReference>
<evidence type="ECO:0000313" key="6">
    <source>
        <dbReference type="Proteomes" id="UP000028135"/>
    </source>
</evidence>
<organism evidence="5 6">
    <name type="scientific">Sphingobium indicum F2</name>
    <dbReference type="NCBI Taxonomy" id="1450518"/>
    <lineage>
        <taxon>Bacteria</taxon>
        <taxon>Pseudomonadati</taxon>
        <taxon>Pseudomonadota</taxon>
        <taxon>Alphaproteobacteria</taxon>
        <taxon>Sphingomonadales</taxon>
        <taxon>Sphingomonadaceae</taxon>
        <taxon>Sphingobium</taxon>
    </lineage>
</organism>
<dbReference type="InterPro" id="IPR010359">
    <property type="entry name" value="IrrE_HExxH"/>
</dbReference>
<protein>
    <recommendedName>
        <fullName evidence="7">IrrE N-terminal-like domain-containing protein</fullName>
    </recommendedName>
</protein>
<dbReference type="RefSeq" id="WP_020818200.1">
    <property type="nucleotide sequence ID" value="NZ_JANF02000081.1"/>
</dbReference>
<evidence type="ECO:0000259" key="4">
    <source>
        <dbReference type="Pfam" id="PF09394"/>
    </source>
</evidence>
<dbReference type="PANTHER" id="PTHR43236:SF1">
    <property type="entry name" value="BLL7220 PROTEIN"/>
    <property type="match status" value="1"/>
</dbReference>
<keyword evidence="2" id="KW-0789">Thiol protease inhibitor</keyword>
<sequence>MATSYVGAVRNGTMAAGRLHRKLPYRDLVAERGGNIDVFASIHSLDLPLLLRPLDGLLGAYISEPTPGVLITTQRSMAIQRFTAAHELGHFSLRHSPSLDDESILRRMAVSSASSSDFQEVEADAFAVAFMMPSWLIAWHCERQGWTGEELARPSTVYQLALRLGASYTATCLTLGRYGLLESHRVADLLKTEPKQMKTALLADHRPQDYRGDVWLLTERDAGTRIDGSSNDLFVLRVEEHSGGGYLWDIDQLRYSGFAIVGDSVETSDLEGVGGSVVRRVTAVSRDAGRGTLAIDERRPWNPNEPLTSLVVDYDFTGPEQIGLSRAERRVLLEAA</sequence>
<dbReference type="InterPro" id="IPR052345">
    <property type="entry name" value="Rad_response_metalloprotease"/>
</dbReference>
<evidence type="ECO:0000313" key="5">
    <source>
        <dbReference type="EMBL" id="KER35259.1"/>
    </source>
</evidence>